<sequence>MYTPDGHHAWCSAELQFIGDVSPDERFLRSTVEKAVYQPLLPVLTVGHRLNDRQEDTGSSNSRGEVDTHWSEFRRGSARSPIFGFRNLGGCHRWCLLLRSCIRLRRWSGTSRRCWPPGSSAVLTTVGVLRGKQRMLTWSIRILLAAPSAVPFLQTPKTQAMFPDTLPSFRRGEFDESRAALNGMDSTAHRAVSDRMHLDGLLRLPLWFPSSHLPCRALDSSLVLHERSPGFQRVWRQRFLYHREESVEAAQVCVHVLPQSSQFEEVAVQFVVEPRQLSCFVLRALLQADYLQHVTLHHLRHSMESIAERPQSNSPRRP</sequence>
<dbReference type="OrthoDB" id="5923532at2759"/>
<proteinExistence type="predicted"/>
<name>A0A0V1HDE8_9BILA</name>
<dbReference type="Proteomes" id="UP000055024">
    <property type="component" value="Unassembled WGS sequence"/>
</dbReference>
<dbReference type="EMBL" id="JYDP01000080">
    <property type="protein sequence ID" value="KRZ08856.1"/>
    <property type="molecule type" value="Genomic_DNA"/>
</dbReference>
<evidence type="ECO:0000313" key="1">
    <source>
        <dbReference type="EMBL" id="KRZ08856.1"/>
    </source>
</evidence>
<accession>A0A0V1HDE8</accession>
<comment type="caution">
    <text evidence="1">The sequence shown here is derived from an EMBL/GenBank/DDBJ whole genome shotgun (WGS) entry which is preliminary data.</text>
</comment>
<protein>
    <submittedName>
        <fullName evidence="1">Uncharacterized protein</fullName>
    </submittedName>
</protein>
<organism evidence="1 2">
    <name type="scientific">Trichinella zimbabwensis</name>
    <dbReference type="NCBI Taxonomy" id="268475"/>
    <lineage>
        <taxon>Eukaryota</taxon>
        <taxon>Metazoa</taxon>
        <taxon>Ecdysozoa</taxon>
        <taxon>Nematoda</taxon>
        <taxon>Enoplea</taxon>
        <taxon>Dorylaimia</taxon>
        <taxon>Trichinellida</taxon>
        <taxon>Trichinellidae</taxon>
        <taxon>Trichinella</taxon>
    </lineage>
</organism>
<dbReference type="AlphaFoldDB" id="A0A0V1HDE8"/>
<reference evidence="1 2" key="1">
    <citation type="submission" date="2015-01" db="EMBL/GenBank/DDBJ databases">
        <title>Evolution of Trichinella species and genotypes.</title>
        <authorList>
            <person name="Korhonen P.K."/>
            <person name="Edoardo P."/>
            <person name="Giuseppe L.R."/>
            <person name="Gasser R.B."/>
        </authorList>
    </citation>
    <scope>NUCLEOTIDE SEQUENCE [LARGE SCALE GENOMIC DNA]</scope>
    <source>
        <strain evidence="1">ISS1029</strain>
    </source>
</reference>
<gene>
    <name evidence="1" type="ORF">T11_8083</name>
</gene>
<keyword evidence="2" id="KW-1185">Reference proteome</keyword>
<evidence type="ECO:0000313" key="2">
    <source>
        <dbReference type="Proteomes" id="UP000055024"/>
    </source>
</evidence>